<evidence type="ECO:0000313" key="4">
    <source>
        <dbReference type="EMBL" id="REF35910.1"/>
    </source>
</evidence>
<feature type="domain" description="WYL" evidence="2">
    <location>
        <begin position="685"/>
        <end position="747"/>
    </location>
</feature>
<evidence type="ECO:0000256" key="1">
    <source>
        <dbReference type="SAM" id="MobiDB-lite"/>
    </source>
</evidence>
<name>A0A3D9V6V1_THECX</name>
<dbReference type="OrthoDB" id="3415124at2"/>
<dbReference type="EMBL" id="QTUC01000001">
    <property type="protein sequence ID" value="REF35910.1"/>
    <property type="molecule type" value="Genomic_DNA"/>
</dbReference>
<proteinExistence type="predicted"/>
<accession>A0A3D9V6V1</accession>
<feature type="region of interest" description="Disordered" evidence="1">
    <location>
        <begin position="629"/>
        <end position="648"/>
    </location>
</feature>
<evidence type="ECO:0000259" key="3">
    <source>
        <dbReference type="Pfam" id="PF13625"/>
    </source>
</evidence>
<feature type="domain" description="Helicase XPB/Ssl2 N-terminal" evidence="3">
    <location>
        <begin position="467"/>
        <end position="589"/>
    </location>
</feature>
<organism evidence="4 5">
    <name type="scientific">Thermasporomyces composti</name>
    <dbReference type="NCBI Taxonomy" id="696763"/>
    <lineage>
        <taxon>Bacteria</taxon>
        <taxon>Bacillati</taxon>
        <taxon>Actinomycetota</taxon>
        <taxon>Actinomycetes</taxon>
        <taxon>Propionibacteriales</taxon>
        <taxon>Nocardioidaceae</taxon>
        <taxon>Thermasporomyces</taxon>
    </lineage>
</organism>
<dbReference type="Proteomes" id="UP000256485">
    <property type="component" value="Unassembled WGS sequence"/>
</dbReference>
<keyword evidence="5" id="KW-1185">Reference proteome</keyword>
<dbReference type="Pfam" id="PF13280">
    <property type="entry name" value="WYL"/>
    <property type="match status" value="1"/>
</dbReference>
<dbReference type="InterPro" id="IPR032830">
    <property type="entry name" value="XPB/Ssl2_N"/>
</dbReference>
<keyword evidence="4" id="KW-0378">Hydrolase</keyword>
<dbReference type="InterPro" id="IPR026881">
    <property type="entry name" value="WYL_dom"/>
</dbReference>
<protein>
    <submittedName>
        <fullName evidence="4">XPB/Ssl2-like helicase family protein</fullName>
    </submittedName>
</protein>
<reference evidence="4 5" key="1">
    <citation type="submission" date="2018-08" db="EMBL/GenBank/DDBJ databases">
        <title>Sequencing the genomes of 1000 actinobacteria strains.</title>
        <authorList>
            <person name="Klenk H.-P."/>
        </authorList>
    </citation>
    <scope>NUCLEOTIDE SEQUENCE [LARGE SCALE GENOMIC DNA]</scope>
    <source>
        <strain evidence="4 5">DSM 22891</strain>
    </source>
</reference>
<dbReference type="AlphaFoldDB" id="A0A3D9V6V1"/>
<evidence type="ECO:0000259" key="2">
    <source>
        <dbReference type="Pfam" id="PF13280"/>
    </source>
</evidence>
<dbReference type="GO" id="GO:0004386">
    <property type="term" value="F:helicase activity"/>
    <property type="evidence" value="ECO:0007669"/>
    <property type="project" value="UniProtKB-KW"/>
</dbReference>
<keyword evidence="4" id="KW-0067">ATP-binding</keyword>
<dbReference type="Pfam" id="PF13625">
    <property type="entry name" value="Helicase_C_3"/>
    <property type="match status" value="1"/>
</dbReference>
<sequence>MCSAAASSALSDALRERSDDELATLLHARPDLMTPLPSTVEQLAARALTRSSTARALDRLDRLALAVIEGLVILGSPASSTALGELLGLDESDLRPALDHVRALALVWGSPDALYVPPVAADLLGPHVAGLGSPSDDPALTDPTEVAARLEAAGPDARAVAERLAAGPPVGRLSNADRPVTVETARSPVEKLLAHRLLTVVDARTVALPREVGLYLRGGRLFPPDALTPPALTGPVREKALVDRTAAGTTLDVVRRVEQLLDTWAAHPPGVLRSGGVGVRDLRRAAALLDVDESVAAALLECAFAAGLVATGEDGAVWLPTPAFDLWLASDLAQRWASLAHAWLRSTRVAALVGTRDDRDRPIAALSAGVERPVAPEVRRLTLTALAAAPPGTAPDVDAVVARVRWLRPRRMTSLVERLVTWTIDEAAVLGVTGLGALATHGAALVRGEAEAAEVLAPLLPEPVDHVLLQADLTAVAPGPLRPELARSLAAMADVESHGGATVYRFSAASIQRALDAGHTAAELHDILARHSATPVPQPLSYLVDDVARKHGRLRAGTMTAYLRCDDPPSLDALMADRRVGHLGLRRIAPTVLVSRLPVRVLVDELRALGYTPVPETPDGALILSEARAGRTAETPTRETATSRPEPDPDVVAAAVRALRAGDRARASRPAGFDMQRRRRTGTAETVEVLRDAVEGGYSVWVGYVDEQGGTRDRIVDPIRIEGGWLTAYDHTVGETRAFALHRIMGVAPVDTAD</sequence>
<keyword evidence="4" id="KW-0547">Nucleotide-binding</keyword>
<dbReference type="PROSITE" id="PS52050">
    <property type="entry name" value="WYL"/>
    <property type="match status" value="1"/>
</dbReference>
<evidence type="ECO:0000313" key="5">
    <source>
        <dbReference type="Proteomes" id="UP000256485"/>
    </source>
</evidence>
<gene>
    <name evidence="4" type="ORF">DFJ64_1302</name>
</gene>
<dbReference type="RefSeq" id="WP_115849614.1">
    <property type="nucleotide sequence ID" value="NZ_QTUC01000001.1"/>
</dbReference>
<keyword evidence="4" id="KW-0347">Helicase</keyword>
<comment type="caution">
    <text evidence="4">The sequence shown here is derived from an EMBL/GenBank/DDBJ whole genome shotgun (WGS) entry which is preliminary data.</text>
</comment>